<feature type="domain" description="DHHA1" evidence="2">
    <location>
        <begin position="246"/>
        <end position="329"/>
    </location>
</feature>
<name>I0W7M5_9FLAO</name>
<dbReference type="RefSeq" id="WP_008241312.1">
    <property type="nucleotide sequence ID" value="NZ_AJJU01000037.1"/>
</dbReference>
<dbReference type="InterPro" id="IPR038763">
    <property type="entry name" value="DHH_sf"/>
</dbReference>
<dbReference type="Proteomes" id="UP000005938">
    <property type="component" value="Unassembled WGS sequence"/>
</dbReference>
<keyword evidence="4" id="KW-1185">Reference proteome</keyword>
<dbReference type="Pfam" id="PF01368">
    <property type="entry name" value="DHH"/>
    <property type="match status" value="1"/>
</dbReference>
<sequence>MKTSDIITAKEWLTEPKKIVIIPHKNPDGDAMGSALGLYHWLIQKHHEVTVIAPNEYPLFLKWMPGDDRVLIYESNSTKANSLLLEADIIFTVDFNALSRIEEMQGGLKDTKAKFIMIDHHQAPEDYAAVTYSDVTMSSTCEMVYNFMSALGDASLLNKDVATCLYTGIMTDTGSFRFASTTPETHRVVASLIENGAENATIHNNIYDSNSFHKLQLLGVALKNLVYMEAYHTAYITLTRAELDAHQFKKGDTEGFVNYGLSINGAKLAAIFIESEQDNYVKISLRSKGSFDVNTFARRYYNGGGHINAAGGRSDKPLQETIADFKNYVAHYQNELSL</sequence>
<dbReference type="InterPro" id="IPR003156">
    <property type="entry name" value="DHHA1_dom"/>
</dbReference>
<dbReference type="InterPro" id="IPR001667">
    <property type="entry name" value="DDH_dom"/>
</dbReference>
<organism evidence="3 4">
    <name type="scientific">Imtechella halotolerans K1</name>
    <dbReference type="NCBI Taxonomy" id="946077"/>
    <lineage>
        <taxon>Bacteria</taxon>
        <taxon>Pseudomonadati</taxon>
        <taxon>Bacteroidota</taxon>
        <taxon>Flavobacteriia</taxon>
        <taxon>Flavobacteriales</taxon>
        <taxon>Flavobacteriaceae</taxon>
        <taxon>Imtechella</taxon>
    </lineage>
</organism>
<gene>
    <name evidence="3" type="ORF">W5A_12826</name>
</gene>
<comment type="caution">
    <text evidence="3">The sequence shown here is derived from an EMBL/GenBank/DDBJ whole genome shotgun (WGS) entry which is preliminary data.</text>
</comment>
<dbReference type="Gene3D" id="3.90.1640.10">
    <property type="entry name" value="inorganic pyrophosphatase (n-terminal core)"/>
    <property type="match status" value="1"/>
</dbReference>
<dbReference type="Gene3D" id="3.10.310.30">
    <property type="match status" value="1"/>
</dbReference>
<dbReference type="Pfam" id="PF02272">
    <property type="entry name" value="DHHA1"/>
    <property type="match status" value="1"/>
</dbReference>
<proteinExistence type="predicted"/>
<dbReference type="eggNOG" id="COG0618">
    <property type="taxonomic scope" value="Bacteria"/>
</dbReference>
<evidence type="ECO:0000313" key="3">
    <source>
        <dbReference type="EMBL" id="EID72391.1"/>
    </source>
</evidence>
<dbReference type="InterPro" id="IPR051319">
    <property type="entry name" value="Oligoribo/pAp-PDE_c-di-AMP_PDE"/>
</dbReference>
<dbReference type="SUPFAM" id="SSF64182">
    <property type="entry name" value="DHH phosphoesterases"/>
    <property type="match status" value="1"/>
</dbReference>
<evidence type="ECO:0000259" key="1">
    <source>
        <dbReference type="Pfam" id="PF01368"/>
    </source>
</evidence>
<reference evidence="3 4" key="1">
    <citation type="journal article" date="2012" name="J. Bacteriol.">
        <title>Genome Sequence of the Halotolerant Bacterium Imtechella halotolerans K1T.</title>
        <authorList>
            <person name="Kumar S."/>
            <person name="Vikram S."/>
            <person name="Subramanian S."/>
            <person name="Raghava G.P."/>
            <person name="Pinnaka A.K."/>
        </authorList>
    </citation>
    <scope>NUCLEOTIDE SEQUENCE [LARGE SCALE GENOMIC DNA]</scope>
    <source>
        <strain evidence="3 4">K1</strain>
    </source>
</reference>
<accession>I0W7M5</accession>
<dbReference type="OrthoDB" id="9803668at2"/>
<dbReference type="STRING" id="946077.W5A_12826"/>
<dbReference type="GO" id="GO:0003676">
    <property type="term" value="F:nucleic acid binding"/>
    <property type="evidence" value="ECO:0007669"/>
    <property type="project" value="InterPro"/>
</dbReference>
<dbReference type="PANTHER" id="PTHR47618:SF1">
    <property type="entry name" value="BIFUNCTIONAL OLIGORIBONUCLEASE AND PAP PHOSPHATASE NRNA"/>
    <property type="match status" value="1"/>
</dbReference>
<evidence type="ECO:0000259" key="2">
    <source>
        <dbReference type="Pfam" id="PF02272"/>
    </source>
</evidence>
<dbReference type="PATRIC" id="fig|946077.3.peg.2592"/>
<protein>
    <submittedName>
        <fullName evidence="3">Phosphoesterase RecJ domain-containing protein</fullName>
    </submittedName>
</protein>
<dbReference type="AlphaFoldDB" id="I0W7M5"/>
<feature type="domain" description="DDH" evidence="1">
    <location>
        <begin position="18"/>
        <end position="169"/>
    </location>
</feature>
<dbReference type="PANTHER" id="PTHR47618">
    <property type="entry name" value="BIFUNCTIONAL OLIGORIBONUCLEASE AND PAP PHOSPHATASE NRNA"/>
    <property type="match status" value="1"/>
</dbReference>
<evidence type="ECO:0000313" key="4">
    <source>
        <dbReference type="Proteomes" id="UP000005938"/>
    </source>
</evidence>
<dbReference type="EMBL" id="AJJU01000037">
    <property type="protein sequence ID" value="EID72391.1"/>
    <property type="molecule type" value="Genomic_DNA"/>
</dbReference>